<dbReference type="Proteomes" id="UP000770717">
    <property type="component" value="Unassembled WGS sequence"/>
</dbReference>
<accession>A0A8J6EHJ3</accession>
<dbReference type="PANTHER" id="PTHR24417:SF0">
    <property type="entry name" value="SERINE_THREONINE-PROTEIN KINASE LMTK1"/>
    <property type="match status" value="1"/>
</dbReference>
<dbReference type="GO" id="GO:0004713">
    <property type="term" value="F:protein tyrosine kinase activity"/>
    <property type="evidence" value="ECO:0007669"/>
    <property type="project" value="TreeGrafter"/>
</dbReference>
<dbReference type="GO" id="GO:0007420">
    <property type="term" value="P:brain development"/>
    <property type="evidence" value="ECO:0007669"/>
    <property type="project" value="TreeGrafter"/>
</dbReference>
<dbReference type="GO" id="GO:0005524">
    <property type="term" value="F:ATP binding"/>
    <property type="evidence" value="ECO:0007669"/>
    <property type="project" value="UniProtKB-UniRule"/>
</dbReference>
<feature type="binding site" evidence="1">
    <location>
        <position position="94"/>
    </location>
    <ligand>
        <name>ATP</name>
        <dbReference type="ChEBI" id="CHEBI:30616"/>
    </ligand>
</feature>
<keyword evidence="1" id="KW-0547">Nucleotide-binding</keyword>
<gene>
    <name evidence="2" type="ORF">GDO78_021282</name>
</gene>
<dbReference type="OrthoDB" id="5973359at2759"/>
<feature type="non-terminal residue" evidence="2">
    <location>
        <position position="95"/>
    </location>
</feature>
<sequence>SQELDNVDGEDYTAEFSIQSSPATQNGPEVYVLPLTEVSVPMSKQPARSVQLLKSTDLGRQSLLYLKEIGNGWFGKVLLGEVNSGLSSTQVVVKE</sequence>
<protein>
    <submittedName>
        <fullName evidence="2">Uncharacterized protein</fullName>
    </submittedName>
</protein>
<dbReference type="PROSITE" id="PS00107">
    <property type="entry name" value="PROTEIN_KINASE_ATP"/>
    <property type="match status" value="1"/>
</dbReference>
<keyword evidence="3" id="KW-1185">Reference proteome</keyword>
<keyword evidence="1" id="KW-0067">ATP-binding</keyword>
<dbReference type="AlphaFoldDB" id="A0A8J6EHJ3"/>
<name>A0A8J6EHJ3_ELECQ</name>
<dbReference type="EMBL" id="WNTK01000630">
    <property type="protein sequence ID" value="KAG9469064.1"/>
    <property type="molecule type" value="Genomic_DNA"/>
</dbReference>
<proteinExistence type="predicted"/>
<feature type="non-terminal residue" evidence="2">
    <location>
        <position position="1"/>
    </location>
</feature>
<evidence type="ECO:0000313" key="3">
    <source>
        <dbReference type="Proteomes" id="UP000770717"/>
    </source>
</evidence>
<evidence type="ECO:0000313" key="2">
    <source>
        <dbReference type="EMBL" id="KAG9469064.1"/>
    </source>
</evidence>
<reference evidence="2" key="1">
    <citation type="thesis" date="2020" institute="ProQuest LLC" country="789 East Eisenhower Parkway, Ann Arbor, MI, USA">
        <title>Comparative Genomics and Chromosome Evolution.</title>
        <authorList>
            <person name="Mudd A.B."/>
        </authorList>
    </citation>
    <scope>NUCLEOTIDE SEQUENCE</scope>
    <source>
        <strain evidence="2">HN-11 Male</strain>
        <tissue evidence="2">Kidney and liver</tissue>
    </source>
</reference>
<dbReference type="InterPro" id="IPR017441">
    <property type="entry name" value="Protein_kinase_ATP_BS"/>
</dbReference>
<dbReference type="PANTHER" id="PTHR24417">
    <property type="entry name" value="SERINE/THREONINE-PROTEIN KINASE LMTK1"/>
    <property type="match status" value="1"/>
</dbReference>
<organism evidence="2 3">
    <name type="scientific">Eleutherodactylus coqui</name>
    <name type="common">Puerto Rican coqui</name>
    <dbReference type="NCBI Taxonomy" id="57060"/>
    <lineage>
        <taxon>Eukaryota</taxon>
        <taxon>Metazoa</taxon>
        <taxon>Chordata</taxon>
        <taxon>Craniata</taxon>
        <taxon>Vertebrata</taxon>
        <taxon>Euteleostomi</taxon>
        <taxon>Amphibia</taxon>
        <taxon>Batrachia</taxon>
        <taxon>Anura</taxon>
        <taxon>Neobatrachia</taxon>
        <taxon>Hyloidea</taxon>
        <taxon>Eleutherodactylidae</taxon>
        <taxon>Eleutherodactylinae</taxon>
        <taxon>Eleutherodactylus</taxon>
        <taxon>Eleutherodactylus</taxon>
    </lineage>
</organism>
<comment type="caution">
    <text evidence="2">The sequence shown here is derived from an EMBL/GenBank/DDBJ whole genome shotgun (WGS) entry which is preliminary data.</text>
</comment>
<evidence type="ECO:0000256" key="1">
    <source>
        <dbReference type="PROSITE-ProRule" id="PRU10141"/>
    </source>
</evidence>